<keyword evidence="1" id="KW-0479">Metal-binding</keyword>
<dbReference type="SUPFAM" id="SSF57850">
    <property type="entry name" value="RING/U-box"/>
    <property type="match status" value="1"/>
</dbReference>
<proteinExistence type="predicted"/>
<dbReference type="Proteomes" id="UP001385951">
    <property type="component" value="Unassembled WGS sequence"/>
</dbReference>
<keyword evidence="2 4" id="KW-0863">Zinc-finger</keyword>
<reference evidence="7 8" key="1">
    <citation type="submission" date="2022-09" db="EMBL/GenBank/DDBJ databases">
        <authorList>
            <person name="Palmer J.M."/>
        </authorList>
    </citation>
    <scope>NUCLEOTIDE SEQUENCE [LARGE SCALE GENOMIC DNA]</scope>
    <source>
        <strain evidence="7 8">DSM 7382</strain>
    </source>
</reference>
<dbReference type="SMART" id="SM00184">
    <property type="entry name" value="RING"/>
    <property type="match status" value="1"/>
</dbReference>
<dbReference type="InterPro" id="IPR013083">
    <property type="entry name" value="Znf_RING/FYVE/PHD"/>
</dbReference>
<feature type="coiled-coil region" evidence="5">
    <location>
        <begin position="143"/>
        <end position="201"/>
    </location>
</feature>
<organism evidence="7 8">
    <name type="scientific">Cerrena zonata</name>
    <dbReference type="NCBI Taxonomy" id="2478898"/>
    <lineage>
        <taxon>Eukaryota</taxon>
        <taxon>Fungi</taxon>
        <taxon>Dikarya</taxon>
        <taxon>Basidiomycota</taxon>
        <taxon>Agaricomycotina</taxon>
        <taxon>Agaricomycetes</taxon>
        <taxon>Polyporales</taxon>
        <taxon>Cerrenaceae</taxon>
        <taxon>Cerrena</taxon>
    </lineage>
</organism>
<evidence type="ECO:0000313" key="7">
    <source>
        <dbReference type="EMBL" id="KAK7692035.1"/>
    </source>
</evidence>
<name>A0AAW0GS11_9APHY</name>
<keyword evidence="3" id="KW-0862">Zinc</keyword>
<sequence>MLILHPKSTCDVCFDSYVSSERVPYVIKCGHILCENCINKLPEPSICPFCRMPFDRDEEQLRLHIDTATNALSTPLLIRRSEVSLSESATQAQQYLSRITDIVLGGAKAVEVRELIDEIGEWFSDQEEEFRELQTAWLLLKKHSQKKSDLRQCLEDKKELEQQVEFQKNVSDTVQKRLEKYKESNMKMEEQLAELEKERDQLEQ</sequence>
<evidence type="ECO:0000256" key="1">
    <source>
        <dbReference type="ARBA" id="ARBA00022723"/>
    </source>
</evidence>
<dbReference type="PROSITE" id="PS00518">
    <property type="entry name" value="ZF_RING_1"/>
    <property type="match status" value="1"/>
</dbReference>
<evidence type="ECO:0000256" key="2">
    <source>
        <dbReference type="ARBA" id="ARBA00022771"/>
    </source>
</evidence>
<comment type="caution">
    <text evidence="7">The sequence shown here is derived from an EMBL/GenBank/DDBJ whole genome shotgun (WGS) entry which is preliminary data.</text>
</comment>
<dbReference type="InterPro" id="IPR017907">
    <property type="entry name" value="Znf_RING_CS"/>
</dbReference>
<evidence type="ECO:0000256" key="3">
    <source>
        <dbReference type="ARBA" id="ARBA00022833"/>
    </source>
</evidence>
<accession>A0AAW0GS11</accession>
<dbReference type="Gene3D" id="3.30.40.10">
    <property type="entry name" value="Zinc/RING finger domain, C3HC4 (zinc finger)"/>
    <property type="match status" value="1"/>
</dbReference>
<dbReference type="InterPro" id="IPR001841">
    <property type="entry name" value="Znf_RING"/>
</dbReference>
<evidence type="ECO:0000259" key="6">
    <source>
        <dbReference type="PROSITE" id="PS50089"/>
    </source>
</evidence>
<keyword evidence="5" id="KW-0175">Coiled coil</keyword>
<evidence type="ECO:0000256" key="4">
    <source>
        <dbReference type="PROSITE-ProRule" id="PRU00175"/>
    </source>
</evidence>
<keyword evidence="8" id="KW-1185">Reference proteome</keyword>
<dbReference type="Pfam" id="PF14634">
    <property type="entry name" value="zf-RING_5"/>
    <property type="match status" value="1"/>
</dbReference>
<dbReference type="GO" id="GO:0008270">
    <property type="term" value="F:zinc ion binding"/>
    <property type="evidence" value="ECO:0007669"/>
    <property type="project" value="UniProtKB-KW"/>
</dbReference>
<feature type="domain" description="RING-type" evidence="6">
    <location>
        <begin position="10"/>
        <end position="51"/>
    </location>
</feature>
<dbReference type="PROSITE" id="PS50089">
    <property type="entry name" value="ZF_RING_2"/>
    <property type="match status" value="1"/>
</dbReference>
<evidence type="ECO:0000313" key="8">
    <source>
        <dbReference type="Proteomes" id="UP001385951"/>
    </source>
</evidence>
<dbReference type="PANTHER" id="PTHR47156:SF10">
    <property type="entry name" value="E3 UBIQUITIN-PROTEIN LIGASE TRIM-21-RELATED"/>
    <property type="match status" value="1"/>
</dbReference>
<dbReference type="PANTHER" id="PTHR47156">
    <property type="entry name" value="PROTEIN CBG20824"/>
    <property type="match status" value="1"/>
</dbReference>
<gene>
    <name evidence="7" type="ORF">QCA50_005440</name>
</gene>
<dbReference type="EMBL" id="JASBNA010000005">
    <property type="protein sequence ID" value="KAK7692035.1"/>
    <property type="molecule type" value="Genomic_DNA"/>
</dbReference>
<dbReference type="InterPro" id="IPR052667">
    <property type="entry name" value="E3_ubiquitin-ligase_RING"/>
</dbReference>
<protein>
    <recommendedName>
        <fullName evidence="6">RING-type domain-containing protein</fullName>
    </recommendedName>
</protein>
<dbReference type="AlphaFoldDB" id="A0AAW0GS11"/>
<evidence type="ECO:0000256" key="5">
    <source>
        <dbReference type="SAM" id="Coils"/>
    </source>
</evidence>